<evidence type="ECO:0000313" key="2">
    <source>
        <dbReference type="Proteomes" id="UP000515153"/>
    </source>
</evidence>
<reference evidence="3" key="2">
    <citation type="submission" date="2019-10" db="EMBL/GenBank/DDBJ databases">
        <authorList>
            <consortium name="NCBI Genome Project"/>
        </authorList>
    </citation>
    <scope>NUCLEOTIDE SEQUENCE</scope>
    <source>
        <strain evidence="3">NI907</strain>
    </source>
</reference>
<dbReference type="InterPro" id="IPR052523">
    <property type="entry name" value="Trichothecene_AcTrans"/>
</dbReference>
<evidence type="ECO:0000259" key="1">
    <source>
        <dbReference type="Pfam" id="PF13673"/>
    </source>
</evidence>
<organism evidence="2 3">
    <name type="scientific">Pyricularia grisea</name>
    <name type="common">Crabgrass-specific blast fungus</name>
    <name type="synonym">Magnaporthe grisea</name>
    <dbReference type="NCBI Taxonomy" id="148305"/>
    <lineage>
        <taxon>Eukaryota</taxon>
        <taxon>Fungi</taxon>
        <taxon>Dikarya</taxon>
        <taxon>Ascomycota</taxon>
        <taxon>Pezizomycotina</taxon>
        <taxon>Sordariomycetes</taxon>
        <taxon>Sordariomycetidae</taxon>
        <taxon>Magnaporthales</taxon>
        <taxon>Pyriculariaceae</taxon>
        <taxon>Pyricularia</taxon>
    </lineage>
</organism>
<dbReference type="RefSeq" id="XP_030985827.1">
    <property type="nucleotide sequence ID" value="XM_031121217.1"/>
</dbReference>
<protein>
    <recommendedName>
        <fullName evidence="1">N-acetyltransferase domain-containing protein</fullName>
    </recommendedName>
</protein>
<dbReference type="InterPro" id="IPR000182">
    <property type="entry name" value="GNAT_dom"/>
</dbReference>
<dbReference type="PANTHER" id="PTHR42791">
    <property type="entry name" value="GNAT FAMILY ACETYLTRANSFERASE"/>
    <property type="match status" value="1"/>
</dbReference>
<dbReference type="PANTHER" id="PTHR42791:SF1">
    <property type="entry name" value="N-ACETYLTRANSFERASE DOMAIN-CONTAINING PROTEIN"/>
    <property type="match status" value="1"/>
</dbReference>
<dbReference type="Gene3D" id="3.40.630.30">
    <property type="match status" value="1"/>
</dbReference>
<dbReference type="GeneID" id="41956131"/>
<dbReference type="InterPro" id="IPR016181">
    <property type="entry name" value="Acyl_CoA_acyltransferase"/>
</dbReference>
<proteinExistence type="predicted"/>
<name>A0A6P8BFB3_PYRGI</name>
<dbReference type="AlphaFoldDB" id="A0A6P8BFB3"/>
<evidence type="ECO:0000313" key="3">
    <source>
        <dbReference type="RefSeq" id="XP_030985827.1"/>
    </source>
</evidence>
<dbReference type="KEGG" id="pgri:PgNI_01142"/>
<gene>
    <name evidence="3" type="ORF">PgNI_01142</name>
</gene>
<dbReference type="Pfam" id="PF13673">
    <property type="entry name" value="Acetyltransf_10"/>
    <property type="match status" value="1"/>
</dbReference>
<feature type="domain" description="N-acetyltransferase" evidence="1">
    <location>
        <begin position="155"/>
        <end position="208"/>
    </location>
</feature>
<dbReference type="CDD" id="cd04301">
    <property type="entry name" value="NAT_SF"/>
    <property type="match status" value="1"/>
</dbReference>
<dbReference type="Proteomes" id="UP000515153">
    <property type="component" value="Unplaced"/>
</dbReference>
<sequence length="244" mass="27313">MRIREAKHSELGNLAFIGARAFYEDDIYAHFYPQRRLYPEAFYEGILNSLLDIFTQPGAKVFVAELEDSDFLPPSKSTIAGQKIIGYVTVIFHGDPDQKVQFDAGNEEKVFYRRLLELEKQRVPNKAINQAAIDDFVAKQQLVTGPKDGLLEAVSLAVLPEFQSMGFGLQLLEFLKAMISKLGVDLVADASKRGFPIYVKFGFKHIGDIKLTSKTIQADDLSLVHLPQLTVPVVCLSHTYKAAF</sequence>
<reference evidence="3" key="3">
    <citation type="submission" date="2025-08" db="UniProtKB">
        <authorList>
            <consortium name="RefSeq"/>
        </authorList>
    </citation>
    <scope>IDENTIFICATION</scope>
    <source>
        <strain evidence="3">NI907</strain>
    </source>
</reference>
<reference evidence="3" key="1">
    <citation type="journal article" date="2019" name="Mol. Biol. Evol.">
        <title>Blast fungal genomes show frequent chromosomal changes, gene gains and losses, and effector gene turnover.</title>
        <authorList>
            <person name="Gomez Luciano L.B."/>
            <person name="Jason Tsai I."/>
            <person name="Chuma I."/>
            <person name="Tosa Y."/>
            <person name="Chen Y.H."/>
            <person name="Li J.Y."/>
            <person name="Li M.Y."/>
            <person name="Jade Lu M.Y."/>
            <person name="Nakayashiki H."/>
            <person name="Li W.H."/>
        </authorList>
    </citation>
    <scope>NUCLEOTIDE SEQUENCE</scope>
    <source>
        <strain evidence="3">NI907</strain>
    </source>
</reference>
<dbReference type="SUPFAM" id="SSF55729">
    <property type="entry name" value="Acyl-CoA N-acyltransferases (Nat)"/>
    <property type="match status" value="1"/>
</dbReference>
<accession>A0A6P8BFB3</accession>
<keyword evidence="2" id="KW-1185">Reference proteome</keyword>